<name>A0AAX4G493_9CAUD</name>
<organism evidence="1 2">
    <name type="scientific">Klebsiella phage vB_KpnP_MUC100</name>
    <dbReference type="NCBI Taxonomy" id="3065244"/>
    <lineage>
        <taxon>Viruses</taxon>
        <taxon>Duplodnaviria</taxon>
        <taxon>Heunggongvirae</taxon>
        <taxon>Uroviricota</taxon>
        <taxon>Caudoviricetes</taxon>
        <taxon>Autographivirales</taxon>
        <taxon>Autotranscriptaviridae</taxon>
        <taxon>Studiervirinae</taxon>
        <taxon>Przondovirus</taxon>
        <taxon>Przondovirus MUC100</taxon>
    </lineage>
</organism>
<keyword evidence="2" id="KW-1185">Reference proteome</keyword>
<dbReference type="EMBL" id="OQ921101">
    <property type="protein sequence ID" value="WOZ56298.1"/>
    <property type="molecule type" value="Genomic_DNA"/>
</dbReference>
<evidence type="ECO:0000313" key="1">
    <source>
        <dbReference type="EMBL" id="WOZ56298.1"/>
    </source>
</evidence>
<proteinExistence type="predicted"/>
<protein>
    <submittedName>
        <fullName evidence="1">Uncharacterized protein</fullName>
    </submittedName>
</protein>
<accession>A0AAX4G493</accession>
<dbReference type="Proteomes" id="UP001305500">
    <property type="component" value="Segment"/>
</dbReference>
<gene>
    <name evidence="1" type="ORF">vBKpnPMUC100_048</name>
</gene>
<evidence type="ECO:0000313" key="2">
    <source>
        <dbReference type="Proteomes" id="UP001305500"/>
    </source>
</evidence>
<sequence>MVVACPAVSLGRVPPATPVPALSVSGTAKRDTYRLSKCDLLTVTAKR</sequence>
<reference evidence="1 2" key="1">
    <citation type="submission" date="2023-05" db="EMBL/GenBank/DDBJ databases">
        <title>Genome sequence of Klebsiella pneumoniae phages.</title>
        <authorList>
            <person name="Hammerl J.A."/>
            <person name="Filippov A.A."/>
            <person name="Swierczewski B.E."/>
            <person name="Bugert J.J."/>
        </authorList>
    </citation>
    <scope>NUCLEOTIDE SEQUENCE [LARGE SCALE GENOMIC DNA]</scope>
</reference>